<organism evidence="1 2">
    <name type="scientific">Halocaridina rubra</name>
    <name type="common">Hawaiian red shrimp</name>
    <dbReference type="NCBI Taxonomy" id="373956"/>
    <lineage>
        <taxon>Eukaryota</taxon>
        <taxon>Metazoa</taxon>
        <taxon>Ecdysozoa</taxon>
        <taxon>Arthropoda</taxon>
        <taxon>Crustacea</taxon>
        <taxon>Multicrustacea</taxon>
        <taxon>Malacostraca</taxon>
        <taxon>Eumalacostraca</taxon>
        <taxon>Eucarida</taxon>
        <taxon>Decapoda</taxon>
        <taxon>Pleocyemata</taxon>
        <taxon>Caridea</taxon>
        <taxon>Atyoidea</taxon>
        <taxon>Atyidae</taxon>
        <taxon>Halocaridina</taxon>
    </lineage>
</organism>
<dbReference type="Proteomes" id="UP001381693">
    <property type="component" value="Unassembled WGS sequence"/>
</dbReference>
<comment type="caution">
    <text evidence="1">The sequence shown here is derived from an EMBL/GenBank/DDBJ whole genome shotgun (WGS) entry which is preliminary data.</text>
</comment>
<proteinExistence type="predicted"/>
<dbReference type="AlphaFoldDB" id="A0AAN8WJW7"/>
<reference evidence="1 2" key="1">
    <citation type="submission" date="2023-11" db="EMBL/GenBank/DDBJ databases">
        <title>Halocaridina rubra genome assembly.</title>
        <authorList>
            <person name="Smith C."/>
        </authorList>
    </citation>
    <scope>NUCLEOTIDE SEQUENCE [LARGE SCALE GENOMIC DNA]</scope>
    <source>
        <strain evidence="1">EP-1</strain>
        <tissue evidence="1">Whole</tissue>
    </source>
</reference>
<dbReference type="EMBL" id="JAXCGZ010019194">
    <property type="protein sequence ID" value="KAK7066437.1"/>
    <property type="molecule type" value="Genomic_DNA"/>
</dbReference>
<evidence type="ECO:0000313" key="1">
    <source>
        <dbReference type="EMBL" id="KAK7066437.1"/>
    </source>
</evidence>
<protein>
    <submittedName>
        <fullName evidence="1">Uncharacterized protein</fullName>
    </submittedName>
</protein>
<accession>A0AAN8WJW7</accession>
<sequence length="178" mass="20197">MAALSLTRLPQKINRVFGRPRGSLQVSGACRSTTSSLHSEEPFISFFTYLFGVGGNRESKKRSIKINFAEGSTLVDKLNLCWSLQKNMKPSLFVVYVLVMAELSSACLPHTFMEGVDSSGYYKPSQVFVHHEIDLAPAMDHPIVDEDHVVFVHQEEDDELGFNYDTDYDYVPRYDIYT</sequence>
<evidence type="ECO:0000313" key="2">
    <source>
        <dbReference type="Proteomes" id="UP001381693"/>
    </source>
</evidence>
<gene>
    <name evidence="1" type="ORF">SK128_023270</name>
</gene>
<keyword evidence="2" id="KW-1185">Reference proteome</keyword>
<name>A0AAN8WJW7_HALRR</name>